<comment type="subcellular location">
    <subcellularLocation>
        <location evidence="1">Secreted</location>
    </subcellularLocation>
</comment>
<name>A0A0U5AEI5_9NEOP</name>
<dbReference type="Pfam" id="PF01395">
    <property type="entry name" value="PBP_GOBP"/>
    <property type="match status" value="1"/>
</dbReference>
<evidence type="ECO:0000256" key="3">
    <source>
        <dbReference type="ARBA" id="ARBA00022525"/>
    </source>
</evidence>
<reference evidence="4" key="1">
    <citation type="journal article" date="2016" name="PLoS ONE">
        <title>Caste-Specific and Sex-Specific Expression of Chemoreceptor Genes in a Termite.</title>
        <authorList>
            <person name="Mitaka Y."/>
            <person name="Kobayashi K."/>
            <person name="Mikheyev A."/>
            <person name="Tin M.M.Y."/>
            <person name="Watanabe Y."/>
            <person name="Matsuura K."/>
        </authorList>
    </citation>
    <scope>NUCLEOTIDE SEQUENCE</scope>
</reference>
<evidence type="ECO:0000256" key="1">
    <source>
        <dbReference type="ARBA" id="ARBA00004613"/>
    </source>
</evidence>
<sequence length="150" mass="16664">CTFSLTVYRITMLVLLTATVIFFVGPALAGSPLDKLDDDTKAMMKMLHDTCVDQTGVQESQIDNARHGDFSEDDNFKAYLGCVFQQTGALSENGEADYDTIIGMLPDVLADRGGKMFNKCRHVKENSAAATAFELNKCMYNADKEFFFIF</sequence>
<dbReference type="PANTHER" id="PTHR21364">
    <property type="entry name" value="GENERAL ODORANT-BINDING PROTEIN 19A"/>
    <property type="match status" value="1"/>
</dbReference>
<dbReference type="SMART" id="SM00708">
    <property type="entry name" value="PhBP"/>
    <property type="match status" value="1"/>
</dbReference>
<protein>
    <submittedName>
        <fullName evidence="4">Putative odorant-binding protein</fullName>
    </submittedName>
</protein>
<organism evidence="4">
    <name type="scientific">Reticulitermes speratus</name>
    <dbReference type="NCBI Taxonomy" id="60591"/>
    <lineage>
        <taxon>Eukaryota</taxon>
        <taxon>Metazoa</taxon>
        <taxon>Ecdysozoa</taxon>
        <taxon>Arthropoda</taxon>
        <taxon>Hexapoda</taxon>
        <taxon>Insecta</taxon>
        <taxon>Pterygota</taxon>
        <taxon>Neoptera</taxon>
        <taxon>Polyneoptera</taxon>
        <taxon>Dictyoptera</taxon>
        <taxon>Blattodea</taxon>
        <taxon>Blattoidea</taxon>
        <taxon>Termitoidae</taxon>
        <taxon>Rhinotermitidae</taxon>
        <taxon>Reticulitermes</taxon>
        <taxon>Frontotermes</taxon>
    </lineage>
</organism>
<dbReference type="InterPro" id="IPR036728">
    <property type="entry name" value="PBP_GOBP_sf"/>
</dbReference>
<dbReference type="EMBL" id="FX982946">
    <property type="protein sequence ID" value="BAU20272.1"/>
    <property type="molecule type" value="mRNA"/>
</dbReference>
<evidence type="ECO:0000313" key="4">
    <source>
        <dbReference type="EMBL" id="BAU20272.1"/>
    </source>
</evidence>
<dbReference type="GO" id="GO:0005576">
    <property type="term" value="C:extracellular region"/>
    <property type="evidence" value="ECO:0007669"/>
    <property type="project" value="UniProtKB-SubCell"/>
</dbReference>
<evidence type="ECO:0000256" key="2">
    <source>
        <dbReference type="ARBA" id="ARBA00008098"/>
    </source>
</evidence>
<dbReference type="Gene3D" id="1.10.238.20">
    <property type="entry name" value="Pheromone/general odorant binding protein domain"/>
    <property type="match status" value="1"/>
</dbReference>
<proteinExistence type="evidence at transcript level"/>
<keyword evidence="3" id="KW-0964">Secreted</keyword>
<accession>A0A0U5AEI5</accession>
<dbReference type="FunFam" id="1.10.238.20:FF:000001">
    <property type="entry name" value="General odorant-binding protein lush"/>
    <property type="match status" value="1"/>
</dbReference>
<comment type="similarity">
    <text evidence="2">Belongs to the PBP/GOBP family.</text>
</comment>
<dbReference type="InterPro" id="IPR006170">
    <property type="entry name" value="PBP/GOBP"/>
</dbReference>
<dbReference type="GO" id="GO:0007608">
    <property type="term" value="P:sensory perception of smell"/>
    <property type="evidence" value="ECO:0007669"/>
    <property type="project" value="UniProtKB-ARBA"/>
</dbReference>
<feature type="non-terminal residue" evidence="4">
    <location>
        <position position="1"/>
    </location>
</feature>
<dbReference type="CDD" id="cd23992">
    <property type="entry name" value="PBP_GOBP"/>
    <property type="match status" value="1"/>
</dbReference>
<dbReference type="AlphaFoldDB" id="A0A0U5AEI5"/>
<dbReference type="PANTHER" id="PTHR21364:SF2">
    <property type="entry name" value="GENERAL ODORANT-BINDING PROTEIN 19A"/>
    <property type="match status" value="1"/>
</dbReference>
<dbReference type="SUPFAM" id="SSF47565">
    <property type="entry name" value="Insect pheromone/odorant-binding proteins"/>
    <property type="match status" value="1"/>
</dbReference>
<dbReference type="GO" id="GO:0005549">
    <property type="term" value="F:odorant binding"/>
    <property type="evidence" value="ECO:0007669"/>
    <property type="project" value="InterPro"/>
</dbReference>
<gene>
    <name evidence="4" type="primary">RsOBP4</name>
</gene>